<dbReference type="GO" id="GO:0004674">
    <property type="term" value="F:protein serine/threonine kinase activity"/>
    <property type="evidence" value="ECO:0007669"/>
    <property type="project" value="UniProtKB-KW"/>
</dbReference>
<proteinExistence type="predicted"/>
<dbReference type="SUPFAM" id="SSF52058">
    <property type="entry name" value="L domain-like"/>
    <property type="match status" value="2"/>
</dbReference>
<evidence type="ECO:0000256" key="3">
    <source>
        <dbReference type="ARBA" id="ARBA00012513"/>
    </source>
</evidence>
<comment type="subcellular location">
    <subcellularLocation>
        <location evidence="1">Cell membrane</location>
        <topology evidence="1">Single-pass membrane protein</topology>
    </subcellularLocation>
    <subcellularLocation>
        <location evidence="2">Membrane</location>
        <topology evidence="2">Single-pass type I membrane protein</topology>
    </subcellularLocation>
</comment>
<evidence type="ECO:0000313" key="21">
    <source>
        <dbReference type="EMBL" id="WOH12466.1"/>
    </source>
</evidence>
<keyword evidence="14 18" id="KW-1133">Transmembrane helix</keyword>
<evidence type="ECO:0000256" key="2">
    <source>
        <dbReference type="ARBA" id="ARBA00004479"/>
    </source>
</evidence>
<dbReference type="InterPro" id="IPR013210">
    <property type="entry name" value="LRR_N_plant-typ"/>
</dbReference>
<evidence type="ECO:0000256" key="11">
    <source>
        <dbReference type="ARBA" id="ARBA00022741"/>
    </source>
</evidence>
<evidence type="ECO:0000256" key="5">
    <source>
        <dbReference type="ARBA" id="ARBA00022527"/>
    </source>
</evidence>
<dbReference type="InterPro" id="IPR001245">
    <property type="entry name" value="Ser-Thr/Tyr_kinase_cat_dom"/>
</dbReference>
<keyword evidence="6" id="KW-0433">Leucine-rich repeat</keyword>
<keyword evidence="16" id="KW-0675">Receptor</keyword>
<feature type="domain" description="Protein kinase" evidence="20">
    <location>
        <begin position="635"/>
        <end position="821"/>
    </location>
</feature>
<evidence type="ECO:0000256" key="14">
    <source>
        <dbReference type="ARBA" id="ARBA00022989"/>
    </source>
</evidence>
<dbReference type="InterPro" id="IPR057013">
    <property type="entry name" value="LRR_ComC"/>
</dbReference>
<feature type="signal peptide" evidence="19">
    <location>
        <begin position="1"/>
        <end position="21"/>
    </location>
</feature>
<keyword evidence="4" id="KW-1003">Cell membrane</keyword>
<gene>
    <name evidence="21" type="ORF">DCAR_0831970</name>
</gene>
<evidence type="ECO:0000256" key="10">
    <source>
        <dbReference type="ARBA" id="ARBA00022737"/>
    </source>
</evidence>
<evidence type="ECO:0000256" key="19">
    <source>
        <dbReference type="SAM" id="SignalP"/>
    </source>
</evidence>
<evidence type="ECO:0000313" key="22">
    <source>
        <dbReference type="Proteomes" id="UP000077755"/>
    </source>
</evidence>
<dbReference type="PANTHER" id="PTHR27008:SF499">
    <property type="entry name" value="OS06G0581500 PROTEIN"/>
    <property type="match status" value="1"/>
</dbReference>
<keyword evidence="11" id="KW-0547">Nucleotide-binding</keyword>
<dbReference type="InterPro" id="IPR000719">
    <property type="entry name" value="Prot_kinase_dom"/>
</dbReference>
<evidence type="ECO:0000256" key="16">
    <source>
        <dbReference type="ARBA" id="ARBA00023170"/>
    </source>
</evidence>
<dbReference type="SUPFAM" id="SSF56112">
    <property type="entry name" value="Protein kinase-like (PK-like)"/>
    <property type="match status" value="1"/>
</dbReference>
<evidence type="ECO:0000256" key="8">
    <source>
        <dbReference type="ARBA" id="ARBA00022692"/>
    </source>
</evidence>
<evidence type="ECO:0000256" key="15">
    <source>
        <dbReference type="ARBA" id="ARBA00023136"/>
    </source>
</evidence>
<dbReference type="InterPro" id="IPR011009">
    <property type="entry name" value="Kinase-like_dom_sf"/>
</dbReference>
<evidence type="ECO:0000256" key="12">
    <source>
        <dbReference type="ARBA" id="ARBA00022777"/>
    </source>
</evidence>
<feature type="chain" id="PRO_5041987048" description="non-specific serine/threonine protein kinase" evidence="19">
    <location>
        <begin position="22"/>
        <end position="821"/>
    </location>
</feature>
<dbReference type="InterPro" id="IPR001611">
    <property type="entry name" value="Leu-rich_rpt"/>
</dbReference>
<feature type="transmembrane region" description="Helical" evidence="18">
    <location>
        <begin position="579"/>
        <end position="600"/>
    </location>
</feature>
<dbReference type="InterPro" id="IPR051809">
    <property type="entry name" value="Plant_receptor-like_S/T_kinase"/>
</dbReference>
<evidence type="ECO:0000256" key="6">
    <source>
        <dbReference type="ARBA" id="ARBA00022614"/>
    </source>
</evidence>
<keyword evidence="7" id="KW-0808">Transferase</keyword>
<evidence type="ECO:0000256" key="9">
    <source>
        <dbReference type="ARBA" id="ARBA00022729"/>
    </source>
</evidence>
<dbReference type="Proteomes" id="UP000077755">
    <property type="component" value="Chromosome 8"/>
</dbReference>
<sequence>MSAGVYKFWNCTLYLFLICHAQIIPTSTATVKGNETDHLALLAFKATIIHDPQGAFSSWNMSLNFCSWAGITCSKQHKRVTSINLASKGFVGSLPSDIGNMSFLTEIVLTNNSLQGTIPQEVDHLFRLKVLSLGRNALEGNIPDTLGQVNRLVILELFSNNLSGMIPNSVFNLSSLNVFNLANNQLQGSIPSDFGLTHHNIQKIQLSDNRLSGNIPVSLSNASKLQVIHLQFNNFSGPISVDFGRLLYLQNLSLEYNNFGLGEQGDLKFIDSLVNCRSLKILKLGANNLQGSLPRSIANLSIKLTMISLADNWISGSIPPDISKFINLIFLSLEHNNFTGIIPPEITQLGKLQRVLLSNNRLTGNIPASIGNLSMLDEVHLENNELNGTIPPSFGNCPMLVLLDLSQNNLSGTIPNEFFHVSPFSIKLNLSQNHLVGSLPAGIGGLDTIVELDISENEFSGFFPTELGRCITLDTLYMQGNFFRGHISHSMRNLRGMQNLDLSRNNLSGEIPDFFELPLKYLNLSWNHLEGEVHTKGVFANASEFSIVGNKELCGGIPELRLPRCSSDSDRSHKHKRSWVQDLFMIGFILVLLIVGYHLLPRGKKTEPPAVSIRPISVLPIRLSYKILHQATDGFSRANLVSEGGFGSVYKGELGPEYNGKAVAIKVFNQEATNSFSTECEAQQHIRHRNIVKIRSTSSSTAKKGKIFRAIVYDFMENGSLDRWQHLTCRTSPDELSMPQILNLKNRINIAIDVASALDYLHNQLDYPLIHCNLSPSNIFLDTEMSAYVSNFGLAKFLIDRRIFNGFAGPSEYAPPGKKTN</sequence>
<keyword evidence="10" id="KW-0677">Repeat</keyword>
<keyword evidence="5" id="KW-0723">Serine/threonine-protein kinase</keyword>
<keyword evidence="13" id="KW-0067">ATP-binding</keyword>
<keyword evidence="22" id="KW-1185">Reference proteome</keyword>
<keyword evidence="17" id="KW-0325">Glycoprotein</keyword>
<dbReference type="Pfam" id="PF24141">
    <property type="entry name" value="LRR_ComC"/>
    <property type="match status" value="1"/>
</dbReference>
<evidence type="ECO:0000256" key="7">
    <source>
        <dbReference type="ARBA" id="ARBA00022679"/>
    </source>
</evidence>
<dbReference type="AlphaFoldDB" id="A0AAF0XU54"/>
<evidence type="ECO:0000256" key="18">
    <source>
        <dbReference type="SAM" id="Phobius"/>
    </source>
</evidence>
<evidence type="ECO:0000256" key="13">
    <source>
        <dbReference type="ARBA" id="ARBA00022840"/>
    </source>
</evidence>
<dbReference type="EMBL" id="CP093350">
    <property type="protein sequence ID" value="WOH12466.1"/>
    <property type="molecule type" value="Genomic_DNA"/>
</dbReference>
<dbReference type="PROSITE" id="PS50011">
    <property type="entry name" value="PROTEIN_KINASE_DOM"/>
    <property type="match status" value="1"/>
</dbReference>
<dbReference type="Gene3D" id="3.80.10.10">
    <property type="entry name" value="Ribonuclease Inhibitor"/>
    <property type="match status" value="3"/>
</dbReference>
<accession>A0AAF0XU54</accession>
<keyword evidence="9 19" id="KW-0732">Signal</keyword>
<dbReference type="FunFam" id="3.80.10.10:FF:000101">
    <property type="entry name" value="LRR receptor-like serine/threonine-protein kinase ERECTA"/>
    <property type="match status" value="1"/>
</dbReference>
<dbReference type="PANTHER" id="PTHR27008">
    <property type="entry name" value="OS04G0122200 PROTEIN"/>
    <property type="match status" value="1"/>
</dbReference>
<protein>
    <recommendedName>
        <fullName evidence="3">non-specific serine/threonine protein kinase</fullName>
        <ecNumber evidence="3">2.7.11.1</ecNumber>
    </recommendedName>
</protein>
<evidence type="ECO:0000256" key="4">
    <source>
        <dbReference type="ARBA" id="ARBA00022475"/>
    </source>
</evidence>
<dbReference type="Pfam" id="PF00560">
    <property type="entry name" value="LRR_1"/>
    <property type="match status" value="3"/>
</dbReference>
<keyword evidence="8 18" id="KW-0812">Transmembrane</keyword>
<evidence type="ECO:0000256" key="17">
    <source>
        <dbReference type="ARBA" id="ARBA00023180"/>
    </source>
</evidence>
<keyword evidence="12" id="KW-0418">Kinase</keyword>
<dbReference type="FunFam" id="3.80.10.10:FF:000288">
    <property type="entry name" value="LRR receptor-like serine/threonine-protein kinase EFR"/>
    <property type="match status" value="1"/>
</dbReference>
<evidence type="ECO:0000259" key="20">
    <source>
        <dbReference type="PROSITE" id="PS50011"/>
    </source>
</evidence>
<evidence type="ECO:0000256" key="1">
    <source>
        <dbReference type="ARBA" id="ARBA00004162"/>
    </source>
</evidence>
<organism evidence="21 22">
    <name type="scientific">Daucus carota subsp. sativus</name>
    <name type="common">Carrot</name>
    <dbReference type="NCBI Taxonomy" id="79200"/>
    <lineage>
        <taxon>Eukaryota</taxon>
        <taxon>Viridiplantae</taxon>
        <taxon>Streptophyta</taxon>
        <taxon>Embryophyta</taxon>
        <taxon>Tracheophyta</taxon>
        <taxon>Spermatophyta</taxon>
        <taxon>Magnoliopsida</taxon>
        <taxon>eudicotyledons</taxon>
        <taxon>Gunneridae</taxon>
        <taxon>Pentapetalae</taxon>
        <taxon>asterids</taxon>
        <taxon>campanulids</taxon>
        <taxon>Apiales</taxon>
        <taxon>Apiaceae</taxon>
        <taxon>Apioideae</taxon>
        <taxon>Scandiceae</taxon>
        <taxon>Daucinae</taxon>
        <taxon>Daucus</taxon>
        <taxon>Daucus sect. Daucus</taxon>
    </lineage>
</organism>
<dbReference type="Pfam" id="PF08263">
    <property type="entry name" value="LRRNT_2"/>
    <property type="match status" value="1"/>
</dbReference>
<name>A0AAF0XU54_DAUCS</name>
<dbReference type="Gene3D" id="1.10.510.10">
    <property type="entry name" value="Transferase(Phosphotransferase) domain 1"/>
    <property type="match status" value="1"/>
</dbReference>
<dbReference type="GO" id="GO:0005886">
    <property type="term" value="C:plasma membrane"/>
    <property type="evidence" value="ECO:0007669"/>
    <property type="project" value="UniProtKB-SubCell"/>
</dbReference>
<dbReference type="EC" id="2.7.11.1" evidence="3"/>
<dbReference type="Gene3D" id="3.30.200.20">
    <property type="entry name" value="Phosphorylase Kinase, domain 1"/>
    <property type="match status" value="1"/>
</dbReference>
<keyword evidence="15 18" id="KW-0472">Membrane</keyword>
<reference evidence="21" key="2">
    <citation type="submission" date="2022-03" db="EMBL/GenBank/DDBJ databases">
        <title>Draft title - Genomic analysis of global carrot germplasm unveils the trajectory of domestication and the origin of high carotenoid orange carrot.</title>
        <authorList>
            <person name="Iorizzo M."/>
            <person name="Ellison S."/>
            <person name="Senalik D."/>
            <person name="Macko-Podgorni A."/>
            <person name="Grzebelus D."/>
            <person name="Bostan H."/>
            <person name="Rolling W."/>
            <person name="Curaba J."/>
            <person name="Simon P."/>
        </authorList>
    </citation>
    <scope>NUCLEOTIDE SEQUENCE</scope>
    <source>
        <tissue evidence="21">Leaf</tissue>
    </source>
</reference>
<dbReference type="Pfam" id="PF07714">
    <property type="entry name" value="PK_Tyr_Ser-Thr"/>
    <property type="match status" value="1"/>
</dbReference>
<dbReference type="InterPro" id="IPR032675">
    <property type="entry name" value="LRR_dom_sf"/>
</dbReference>
<dbReference type="GO" id="GO:0005524">
    <property type="term" value="F:ATP binding"/>
    <property type="evidence" value="ECO:0007669"/>
    <property type="project" value="UniProtKB-KW"/>
</dbReference>
<reference evidence="21" key="1">
    <citation type="journal article" date="2016" name="Nat. Genet.">
        <title>A high-quality carrot genome assembly provides new insights into carotenoid accumulation and asterid genome evolution.</title>
        <authorList>
            <person name="Iorizzo M."/>
            <person name="Ellison S."/>
            <person name="Senalik D."/>
            <person name="Zeng P."/>
            <person name="Satapoomin P."/>
            <person name="Huang J."/>
            <person name="Bowman M."/>
            <person name="Iovene M."/>
            <person name="Sanseverino W."/>
            <person name="Cavagnaro P."/>
            <person name="Yildiz M."/>
            <person name="Macko-Podgorni A."/>
            <person name="Moranska E."/>
            <person name="Grzebelus E."/>
            <person name="Grzebelus D."/>
            <person name="Ashrafi H."/>
            <person name="Zheng Z."/>
            <person name="Cheng S."/>
            <person name="Spooner D."/>
            <person name="Van Deynze A."/>
            <person name="Simon P."/>
        </authorList>
    </citation>
    <scope>NUCLEOTIDE SEQUENCE</scope>
    <source>
        <tissue evidence="21">Leaf</tissue>
    </source>
</reference>